<keyword evidence="3" id="KW-1185">Reference proteome</keyword>
<name>A0A1H3E055_9FLAO</name>
<dbReference type="InterPro" id="IPR049238">
    <property type="entry name" value="DUF6873"/>
</dbReference>
<protein>
    <recommendedName>
        <fullName evidence="1">DUF6873 domain-containing protein</fullName>
    </recommendedName>
</protein>
<evidence type="ECO:0000313" key="3">
    <source>
        <dbReference type="Proteomes" id="UP000199595"/>
    </source>
</evidence>
<feature type="domain" description="DUF6873" evidence="1">
    <location>
        <begin position="4"/>
        <end position="226"/>
    </location>
</feature>
<dbReference type="RefSeq" id="WP_090124649.1">
    <property type="nucleotide sequence ID" value="NZ_FNNJ01000008.1"/>
</dbReference>
<dbReference type="AlphaFoldDB" id="A0A1H3E055"/>
<proteinExistence type="predicted"/>
<dbReference type="Pfam" id="PF21778">
    <property type="entry name" value="DUF6873"/>
    <property type="match status" value="1"/>
</dbReference>
<dbReference type="EMBL" id="FNNJ01000008">
    <property type="protein sequence ID" value="SDX72027.1"/>
    <property type="molecule type" value="Genomic_DNA"/>
</dbReference>
<dbReference type="OrthoDB" id="1753686at2"/>
<gene>
    <name evidence="2" type="ORF">SAMN05444411_108131</name>
</gene>
<organism evidence="2 3">
    <name type="scientific">Lutibacter oricola</name>
    <dbReference type="NCBI Taxonomy" id="762486"/>
    <lineage>
        <taxon>Bacteria</taxon>
        <taxon>Pseudomonadati</taxon>
        <taxon>Bacteroidota</taxon>
        <taxon>Flavobacteriia</taxon>
        <taxon>Flavobacteriales</taxon>
        <taxon>Flavobacteriaceae</taxon>
        <taxon>Lutibacter</taxon>
    </lineage>
</organism>
<dbReference type="Proteomes" id="UP000199595">
    <property type="component" value="Unassembled WGS sequence"/>
</dbReference>
<sequence length="228" mass="26018">MYAIIDHRVSLEIKKNLEKYVEGIFEFSSNAITYNSISGHPDIFIFQDQNGLIIAPNAPKKLINFLDTIKAKYYFGNKNVDESLNNSVLYNCLTNNNYFFCKPNKPDLAIQQKHLDKTMVNLPQAYTRCSMFTIKDTVITSDKGIIKELAKHKIESFYFEPSQIKIEDHKHGFIGGTMGIMDNKVFFLGNILKHKNGNALNKYITNLGKEVICLGTDYLYDGGSIFFV</sequence>
<evidence type="ECO:0000313" key="2">
    <source>
        <dbReference type="EMBL" id="SDX72027.1"/>
    </source>
</evidence>
<evidence type="ECO:0000259" key="1">
    <source>
        <dbReference type="Pfam" id="PF21778"/>
    </source>
</evidence>
<reference evidence="2 3" key="1">
    <citation type="submission" date="2016-10" db="EMBL/GenBank/DDBJ databases">
        <authorList>
            <person name="de Groot N.N."/>
        </authorList>
    </citation>
    <scope>NUCLEOTIDE SEQUENCE [LARGE SCALE GENOMIC DNA]</scope>
    <source>
        <strain evidence="2 3">DSM 24956</strain>
    </source>
</reference>
<accession>A0A1H3E055</accession>